<proteinExistence type="predicted"/>
<reference evidence="3" key="1">
    <citation type="submission" date="2025-08" db="UniProtKB">
        <authorList>
            <consortium name="RefSeq"/>
        </authorList>
    </citation>
    <scope>IDENTIFICATION</scope>
</reference>
<accession>A0A9B0H2K9</accession>
<sequence>MEYLMNKSVVVITNDRVRNKMAMPSTFHPKSIHQLPYSQTLPRRLFGRSDLECDLFRAGRLGALASRTEHAMVDGMSELDVVPPAFWNDAISVKVMYVLYSMRVSMPEAQVPLSEDSRQHGRKQQGLASPYVKREQGNVETPPSPSAATSPKRAVFMPVCVFRRPLGHGPAGPPTCSLATESCIPLAWQLLGPPGSLTSQLRVLAAGPSIGLSTSVFSVQCPPIFKVLPQQRAPAGVSAGRTRGGHLLAWPGADGPRRASFPSPITQQLCIRHPRPNCAGGGVCVLRFLSPLPAVALPGETRGGIVIAAYAAPRGSNRQPVLLPTAARPECWQLASVPLPFPPLFAHPKEEGSSREGAGRGRRRSVPRPGRRGPRPGTRSATGSPAAACSGRQ</sequence>
<dbReference type="RefSeq" id="XP_004409918.1">
    <property type="nucleotide sequence ID" value="XM_004409861.1"/>
</dbReference>
<name>A0A9B0H2K9_ODORO</name>
<keyword evidence="2" id="KW-1185">Reference proteome</keyword>
<dbReference type="AlphaFoldDB" id="A0A9B0H2K9"/>
<feature type="compositionally biased region" description="Basic and acidic residues" evidence="1">
    <location>
        <begin position="347"/>
        <end position="359"/>
    </location>
</feature>
<protein>
    <submittedName>
        <fullName evidence="3">Uncharacterized protein LOC101378297</fullName>
    </submittedName>
</protein>
<evidence type="ECO:0000313" key="3">
    <source>
        <dbReference type="RefSeq" id="XP_004409918.1"/>
    </source>
</evidence>
<evidence type="ECO:0000313" key="2">
    <source>
        <dbReference type="Proteomes" id="UP000245340"/>
    </source>
</evidence>
<dbReference type="Proteomes" id="UP000245340">
    <property type="component" value="Unplaced"/>
</dbReference>
<organism evidence="2 3">
    <name type="scientific">Odobenus rosmarus divergens</name>
    <name type="common">Pacific walrus</name>
    <dbReference type="NCBI Taxonomy" id="9708"/>
    <lineage>
        <taxon>Eukaryota</taxon>
        <taxon>Metazoa</taxon>
        <taxon>Chordata</taxon>
        <taxon>Craniata</taxon>
        <taxon>Vertebrata</taxon>
        <taxon>Euteleostomi</taxon>
        <taxon>Mammalia</taxon>
        <taxon>Eutheria</taxon>
        <taxon>Laurasiatheria</taxon>
        <taxon>Carnivora</taxon>
        <taxon>Caniformia</taxon>
        <taxon>Pinnipedia</taxon>
        <taxon>Odobenidae</taxon>
        <taxon>Odobenus</taxon>
    </lineage>
</organism>
<feature type="compositionally biased region" description="Basic residues" evidence="1">
    <location>
        <begin position="360"/>
        <end position="374"/>
    </location>
</feature>
<feature type="region of interest" description="Disordered" evidence="1">
    <location>
        <begin position="111"/>
        <end position="150"/>
    </location>
</feature>
<gene>
    <name evidence="3" type="primary">LOC101378297</name>
</gene>
<evidence type="ECO:0000256" key="1">
    <source>
        <dbReference type="SAM" id="MobiDB-lite"/>
    </source>
</evidence>
<feature type="region of interest" description="Disordered" evidence="1">
    <location>
        <begin position="345"/>
        <end position="393"/>
    </location>
</feature>